<gene>
    <name evidence="1" type="ORF">CH063_16006</name>
</gene>
<sequence>MHYIVPNGCFIKVPQSEFAALYAVAFRGQNSHTHLSPLAAQIQELHRLAWKCGLEKQW</sequence>
<organism evidence="1 2">
    <name type="scientific">Colletotrichum higginsianum (strain IMI 349063)</name>
    <name type="common">Crucifer anthracnose fungus</name>
    <dbReference type="NCBI Taxonomy" id="759273"/>
    <lineage>
        <taxon>Eukaryota</taxon>
        <taxon>Fungi</taxon>
        <taxon>Dikarya</taxon>
        <taxon>Ascomycota</taxon>
        <taxon>Pezizomycotina</taxon>
        <taxon>Sordariomycetes</taxon>
        <taxon>Hypocreomycetidae</taxon>
        <taxon>Glomerellales</taxon>
        <taxon>Glomerellaceae</taxon>
        <taxon>Colletotrichum</taxon>
        <taxon>Colletotrichum destructivum species complex</taxon>
    </lineage>
</organism>
<evidence type="ECO:0000313" key="2">
    <source>
        <dbReference type="Proteomes" id="UP000007174"/>
    </source>
</evidence>
<protein>
    <submittedName>
        <fullName evidence="1">Uncharacterized protein</fullName>
    </submittedName>
</protein>
<dbReference type="AlphaFoldDB" id="H1W5H2"/>
<dbReference type="HOGENOM" id="CLU_2979003_0_0_1"/>
<name>H1W5H2_COLHI</name>
<proteinExistence type="predicted"/>
<reference evidence="2" key="1">
    <citation type="journal article" date="2012" name="Nat. Genet.">
        <title>Lifestyle transitions in plant pathogenic Colletotrichum fungi deciphered by genome and transcriptome analyses.</title>
        <authorList>
            <person name="O'Connell R.J."/>
            <person name="Thon M.R."/>
            <person name="Hacquard S."/>
            <person name="Amyotte S.G."/>
            <person name="Kleemann J."/>
            <person name="Torres M.F."/>
            <person name="Damm U."/>
            <person name="Buiate E.A."/>
            <person name="Epstein L."/>
            <person name="Alkan N."/>
            <person name="Altmueller J."/>
            <person name="Alvarado-Balderrama L."/>
            <person name="Bauser C.A."/>
            <person name="Becker C."/>
            <person name="Birren B.W."/>
            <person name="Chen Z."/>
            <person name="Choi J."/>
            <person name="Crouch J.A."/>
            <person name="Duvick J.P."/>
            <person name="Farman M.A."/>
            <person name="Gan P."/>
            <person name="Heiman D."/>
            <person name="Henrissat B."/>
            <person name="Howard R.J."/>
            <person name="Kabbage M."/>
            <person name="Koch C."/>
            <person name="Kracher B."/>
            <person name="Kubo Y."/>
            <person name="Law A.D."/>
            <person name="Lebrun M.-H."/>
            <person name="Lee Y.-H."/>
            <person name="Miyara I."/>
            <person name="Moore N."/>
            <person name="Neumann U."/>
            <person name="Nordstroem K."/>
            <person name="Panaccione D.G."/>
            <person name="Panstruga R."/>
            <person name="Place M."/>
            <person name="Proctor R.H."/>
            <person name="Prusky D."/>
            <person name="Rech G."/>
            <person name="Reinhardt R."/>
            <person name="Rollins J.A."/>
            <person name="Rounsley S."/>
            <person name="Schardl C.L."/>
            <person name="Schwartz D.C."/>
            <person name="Shenoy N."/>
            <person name="Shirasu K."/>
            <person name="Sikhakolli U.R."/>
            <person name="Stueber K."/>
            <person name="Sukno S.A."/>
            <person name="Sweigard J.A."/>
            <person name="Takano Y."/>
            <person name="Takahara H."/>
            <person name="Trail F."/>
            <person name="van der Does H.C."/>
            <person name="Voll L.M."/>
            <person name="Will I."/>
            <person name="Young S."/>
            <person name="Zeng Q."/>
            <person name="Zhang J."/>
            <person name="Zhou S."/>
            <person name="Dickman M.B."/>
            <person name="Schulze-Lefert P."/>
            <person name="Ver Loren van Themaat E."/>
            <person name="Ma L.-J."/>
            <person name="Vaillancourt L.J."/>
        </authorList>
    </citation>
    <scope>NUCLEOTIDE SEQUENCE [LARGE SCALE GENOMIC DNA]</scope>
    <source>
        <strain evidence="2">IMI 349063</strain>
    </source>
</reference>
<accession>H1W5H2</accession>
<evidence type="ECO:0000313" key="1">
    <source>
        <dbReference type="EMBL" id="CCF47736.1"/>
    </source>
</evidence>
<dbReference type="Proteomes" id="UP000007174">
    <property type="component" value="Unassembled WGS sequence"/>
</dbReference>
<dbReference type="EMBL" id="CACQ02010087">
    <property type="protein sequence ID" value="CCF47736.1"/>
    <property type="molecule type" value="Genomic_DNA"/>
</dbReference>